<dbReference type="InterPro" id="IPR027417">
    <property type="entry name" value="P-loop_NTPase"/>
</dbReference>
<accession>A0A0K8J731</accession>
<dbReference type="Gene3D" id="3.40.50.300">
    <property type="entry name" value="P-loop containing nucleotide triphosphate hydrolases"/>
    <property type="match status" value="1"/>
</dbReference>
<proteinExistence type="predicted"/>
<reference evidence="2" key="1">
    <citation type="submission" date="2015-09" db="EMBL/GenBank/DDBJ databases">
        <authorList>
            <person name="Wibberg D."/>
        </authorList>
    </citation>
    <scope>NUCLEOTIDE SEQUENCE [LARGE SCALE GENOMIC DNA]</scope>
    <source>
        <strain evidence="2">SD1D</strain>
    </source>
</reference>
<sequence>MSKIVFWSPLHGQGQTSNLHIIALIMSLLHKKKILMMQTHFSMNNLEGPLVGKSIDISKRANYSIFHDIGIDAAVMYSQTNRLMGNMLESCCITFPNTSLLLLPGTETKNRETFDRDTCKAVCNMVHHAEDYVDLIMIDANSGNDELSFKLISLADIIIINLTQSRHVLHKFLSDYGDKFSDYSKLFFLFGNYDKNAAYNIYNCRRRYKNYINRDNSAVIPYLTKYKDAQNEGEVLAMVKEGLNICNASDMDKIKEIIKRKLKLSRYQGEDMDYFFYQACKSVTKILNALNMEESKSQLKRSRAWG</sequence>
<keyword evidence="2" id="KW-1185">Reference proteome</keyword>
<name>A0A0K8J731_9FIRM</name>
<dbReference type="AlphaFoldDB" id="A0A0K8J731"/>
<dbReference type="RefSeq" id="WP_058258502.1">
    <property type="nucleotide sequence ID" value="NZ_DUPS01000065.1"/>
</dbReference>
<evidence type="ECO:0000313" key="1">
    <source>
        <dbReference type="EMBL" id="CUH93239.1"/>
    </source>
</evidence>
<dbReference type="OrthoDB" id="2842408at2"/>
<evidence type="ECO:0008006" key="3">
    <source>
        <dbReference type="Google" id="ProtNLM"/>
    </source>
</evidence>
<evidence type="ECO:0000313" key="2">
    <source>
        <dbReference type="Proteomes" id="UP000196053"/>
    </source>
</evidence>
<dbReference type="Proteomes" id="UP000196053">
    <property type="component" value="Chromosome I"/>
</dbReference>
<dbReference type="EMBL" id="LN879430">
    <property type="protein sequence ID" value="CUH93239.1"/>
    <property type="molecule type" value="Genomic_DNA"/>
</dbReference>
<gene>
    <name evidence="1" type="ORF">SD1D_1694</name>
</gene>
<dbReference type="KEGG" id="hsd:SD1D_1694"/>
<protein>
    <recommendedName>
        <fullName evidence="3">AAA domain-containing protein</fullName>
    </recommendedName>
</protein>
<organism evidence="1 2">
    <name type="scientific">Herbinix luporum</name>
    <dbReference type="NCBI Taxonomy" id="1679721"/>
    <lineage>
        <taxon>Bacteria</taxon>
        <taxon>Bacillati</taxon>
        <taxon>Bacillota</taxon>
        <taxon>Clostridia</taxon>
        <taxon>Lachnospirales</taxon>
        <taxon>Lachnospiraceae</taxon>
        <taxon>Herbinix</taxon>
    </lineage>
</organism>